<dbReference type="Proteomes" id="UP001055580">
    <property type="component" value="Chromosome"/>
</dbReference>
<reference evidence="2" key="1">
    <citation type="submission" date="2022-05" db="EMBL/GenBank/DDBJ databases">
        <title>Sphingomonas sp. strain RMG20 Genome sequencing and assembly.</title>
        <authorList>
            <person name="Kim I."/>
        </authorList>
    </citation>
    <scope>NUCLEOTIDE SEQUENCE</scope>
    <source>
        <strain evidence="2">RMG20</strain>
    </source>
</reference>
<accession>A0ABY4TVM7</accession>
<evidence type="ECO:0000313" key="3">
    <source>
        <dbReference type="Proteomes" id="UP001055580"/>
    </source>
</evidence>
<feature type="transmembrane region" description="Helical" evidence="1">
    <location>
        <begin position="350"/>
        <end position="378"/>
    </location>
</feature>
<keyword evidence="1" id="KW-0472">Membrane</keyword>
<feature type="transmembrane region" description="Helical" evidence="1">
    <location>
        <begin position="237"/>
        <end position="257"/>
    </location>
</feature>
<dbReference type="RefSeq" id="WP_250753492.1">
    <property type="nucleotide sequence ID" value="NZ_CP098401.1"/>
</dbReference>
<proteinExistence type="predicted"/>
<evidence type="ECO:0000256" key="1">
    <source>
        <dbReference type="SAM" id="Phobius"/>
    </source>
</evidence>
<protein>
    <submittedName>
        <fullName evidence="2">Uncharacterized protein</fullName>
    </submittedName>
</protein>
<keyword evidence="1" id="KW-1133">Transmembrane helix</keyword>
<dbReference type="EMBL" id="CP098401">
    <property type="protein sequence ID" value="URW76357.1"/>
    <property type="molecule type" value="Genomic_DNA"/>
</dbReference>
<organism evidence="2 3">
    <name type="scientific">Sphingomonas donggukensis</name>
    <dbReference type="NCBI Taxonomy" id="2949093"/>
    <lineage>
        <taxon>Bacteria</taxon>
        <taxon>Pseudomonadati</taxon>
        <taxon>Pseudomonadota</taxon>
        <taxon>Alphaproteobacteria</taxon>
        <taxon>Sphingomonadales</taxon>
        <taxon>Sphingomonadaceae</taxon>
        <taxon>Sphingomonas</taxon>
    </lineage>
</organism>
<feature type="transmembrane region" description="Helical" evidence="1">
    <location>
        <begin position="295"/>
        <end position="313"/>
    </location>
</feature>
<feature type="transmembrane region" description="Helical" evidence="1">
    <location>
        <begin position="263"/>
        <end position="283"/>
    </location>
</feature>
<keyword evidence="1" id="KW-0812">Transmembrane</keyword>
<name>A0ABY4TVM7_9SPHN</name>
<sequence length="391" mass="40076">MLAGLIFATEDAEDRPDALAATLPFGGGTLIEYQARLLSAVGVAHLLVAVSRVTPALLGATSRIAGRGLTVDVVRSAEEAAAKVHPLAQVIVVADGLVTTDAVIEWIASESHEALLVSRDGDGAESVERVDSSHSWAGLARVPAKRLADVAAMPADYDFQSTLLRQSAQARAVQLLLPAATARTRHGVERNAASLLRRSKSVLAALGDRRTAWIDRLVFTPITGWTLPQLVARGVPGWGMIAAAGAGVAATLALFYLAMPAAALGVAVGTTAILSTGAMLSGLRGEDGLARVQERAIAALAAAAVLLLGVGGWRAEGTATALALAVSLVATAALAERAPAPRRRWWATPAAYPLILLPFAIGGVATIGLAAALAYAFATLGSAIEALRAKP</sequence>
<evidence type="ECO:0000313" key="2">
    <source>
        <dbReference type="EMBL" id="URW76357.1"/>
    </source>
</evidence>
<gene>
    <name evidence="2" type="ORF">M9980_03810</name>
</gene>
<feature type="transmembrane region" description="Helical" evidence="1">
    <location>
        <begin position="319"/>
        <end position="338"/>
    </location>
</feature>
<keyword evidence="3" id="KW-1185">Reference proteome</keyword>